<organism evidence="2 3">
    <name type="scientific">Paenibacillus sepulcri</name>
    <dbReference type="NCBI Taxonomy" id="359917"/>
    <lineage>
        <taxon>Bacteria</taxon>
        <taxon>Bacillati</taxon>
        <taxon>Bacillota</taxon>
        <taxon>Bacilli</taxon>
        <taxon>Bacillales</taxon>
        <taxon>Paenibacillaceae</taxon>
        <taxon>Paenibacillus</taxon>
    </lineage>
</organism>
<dbReference type="InterPro" id="IPR012341">
    <property type="entry name" value="6hp_glycosidase-like_sf"/>
</dbReference>
<dbReference type="Gene3D" id="1.50.10.10">
    <property type="match status" value="1"/>
</dbReference>
<keyword evidence="3" id="KW-1185">Reference proteome</keyword>
<gene>
    <name evidence="2" type="ORF">K0U00_02370</name>
</gene>
<sequence length="370" mass="42420">MINQAEHGRRIQRTPLEWAEAACNSLMNRYSPMQLPPANRWHYHQGVFLCGMLQLWQKNHDQRYLLYVKTYADLLIDEYGNFYFQRDELDAIQAGLILFTLDEQFGEARYRLAAAKLRQLFHTFNLTSEGGFWHKDKYPYQMWLDGLYMGGVFAVKYARHYNASELVDQTLKQEKLMRTHMQDPRTGLYYHAWDERRLMPWADPETGCSPEFWGRSVGWYAIAIVDLMDDLPAGHPATAGLTGHIRNLLYSLIRYQDKASGMWYQVIDKGSRPDNWLESSCTSLFVYAIAKAIKHGYVDDDCRSAAIAGYEGLIHSLYEDEQGLVMPGICVGTSAGDYTHYVTRETSGNDLHGVGALIMACCEMDGLVQA</sequence>
<keyword evidence="1 2" id="KW-0378">Hydrolase</keyword>
<name>A0ABS7BW73_9BACL</name>
<protein>
    <submittedName>
        <fullName evidence="2">Glycoside hydrolase family 88 protein</fullName>
    </submittedName>
</protein>
<dbReference type="Pfam" id="PF07470">
    <property type="entry name" value="Glyco_hydro_88"/>
    <property type="match status" value="1"/>
</dbReference>
<reference evidence="2 3" key="1">
    <citation type="submission" date="2021-07" db="EMBL/GenBank/DDBJ databases">
        <title>Paenibacillus radiodurans sp. nov., isolated from the southeastern edge of Tengger Desert.</title>
        <authorList>
            <person name="Zhang G."/>
        </authorList>
    </citation>
    <scope>NUCLEOTIDE SEQUENCE [LARGE SCALE GENOMIC DNA]</scope>
    <source>
        <strain evidence="2 3">CCM 7311</strain>
    </source>
</reference>
<accession>A0ABS7BW73</accession>
<dbReference type="SUPFAM" id="SSF48208">
    <property type="entry name" value="Six-hairpin glycosidases"/>
    <property type="match status" value="1"/>
</dbReference>
<dbReference type="PANTHER" id="PTHR33886">
    <property type="entry name" value="UNSATURATED RHAMNOGALACTURONAN HYDROLASE (EUROFUNG)"/>
    <property type="match status" value="1"/>
</dbReference>
<dbReference type="RefSeq" id="WP_210037927.1">
    <property type="nucleotide sequence ID" value="NZ_JBHLVU010000022.1"/>
</dbReference>
<dbReference type="Proteomes" id="UP001519887">
    <property type="component" value="Unassembled WGS sequence"/>
</dbReference>
<dbReference type="GO" id="GO:0016787">
    <property type="term" value="F:hydrolase activity"/>
    <property type="evidence" value="ECO:0007669"/>
    <property type="project" value="UniProtKB-KW"/>
</dbReference>
<evidence type="ECO:0000256" key="1">
    <source>
        <dbReference type="ARBA" id="ARBA00022801"/>
    </source>
</evidence>
<proteinExistence type="predicted"/>
<evidence type="ECO:0000313" key="3">
    <source>
        <dbReference type="Proteomes" id="UP001519887"/>
    </source>
</evidence>
<dbReference type="EMBL" id="JAHZIK010000023">
    <property type="protein sequence ID" value="MBW7452887.1"/>
    <property type="molecule type" value="Genomic_DNA"/>
</dbReference>
<dbReference type="InterPro" id="IPR052043">
    <property type="entry name" value="PolySaccharide_Degr_Enz"/>
</dbReference>
<dbReference type="InterPro" id="IPR008928">
    <property type="entry name" value="6-hairpin_glycosidase_sf"/>
</dbReference>
<comment type="caution">
    <text evidence="2">The sequence shown here is derived from an EMBL/GenBank/DDBJ whole genome shotgun (WGS) entry which is preliminary data.</text>
</comment>
<dbReference type="PANTHER" id="PTHR33886:SF8">
    <property type="entry name" value="UNSATURATED RHAMNOGALACTURONAN HYDROLASE (EUROFUNG)"/>
    <property type="match status" value="1"/>
</dbReference>
<evidence type="ECO:0000313" key="2">
    <source>
        <dbReference type="EMBL" id="MBW7452887.1"/>
    </source>
</evidence>
<dbReference type="InterPro" id="IPR010905">
    <property type="entry name" value="Glyco_hydro_88"/>
</dbReference>